<dbReference type="RefSeq" id="WP_061524042.1">
    <property type="nucleotide sequence ID" value="NZ_JRHX01000030.1"/>
</dbReference>
<comment type="caution">
    <text evidence="1">The sequence shown here is derived from an EMBL/GenBank/DDBJ whole genome shotgun (WGS) entry which is preliminary data.</text>
</comment>
<dbReference type="PATRIC" id="fig|52133.19.peg.757"/>
<protein>
    <recommendedName>
        <fullName evidence="3">DUF1833 domain-containing protein</fullName>
    </recommendedName>
</protein>
<proteinExistence type="predicted"/>
<organism evidence="1 2">
    <name type="scientific">Acinetobacter venetianus</name>
    <dbReference type="NCBI Taxonomy" id="52133"/>
    <lineage>
        <taxon>Bacteria</taxon>
        <taxon>Pseudomonadati</taxon>
        <taxon>Pseudomonadota</taxon>
        <taxon>Gammaproteobacteria</taxon>
        <taxon>Moraxellales</taxon>
        <taxon>Moraxellaceae</taxon>
        <taxon>Acinetobacter</taxon>
    </lineage>
</organism>
<evidence type="ECO:0000313" key="2">
    <source>
        <dbReference type="Proteomes" id="UP000075544"/>
    </source>
</evidence>
<dbReference type="InterPro" id="IPR014974">
    <property type="entry name" value="DUF1833"/>
</dbReference>
<reference evidence="1 2" key="1">
    <citation type="journal article" date="2016" name="Sci. Rep.">
        <title>Genomic and phenotypic characterization of the species Acinetobacter venetianus.</title>
        <authorList>
            <person name="Fondi M."/>
            <person name="Maida I."/>
            <person name="Perrin E."/>
            <person name="Orlandini V."/>
            <person name="La Torre L."/>
            <person name="Bosi E."/>
            <person name="Negroni A."/>
            <person name="Zanaroli G."/>
            <person name="Fava F."/>
            <person name="Decorosi F."/>
            <person name="Giovannetti L."/>
            <person name="Viti C."/>
            <person name="Vaneechoutte M."/>
            <person name="Dijkshoorn L."/>
            <person name="Fani R."/>
        </authorList>
    </citation>
    <scope>NUCLEOTIDE SEQUENCE [LARGE SCALE GENOMIC DNA]</scope>
    <source>
        <strain evidence="1 2">LUH13518</strain>
    </source>
</reference>
<dbReference type="Pfam" id="PF08875">
    <property type="entry name" value="DUF1833"/>
    <property type="match status" value="1"/>
</dbReference>
<sequence length="163" mass="18304">MSELENFLFGVDNAYLIECIEITHSLWSKPLRYVTNVSEGVTVIHDGQAAHYEYAVLKIDRGQVSDDLDQKLTITVGDLGKVIPNLIDQIIGADSQERPQVTYRAYSSLDLENSILQIDHLEITSQNNDYQGTTFEAEAEQLNEVGTGILFTKENFPTLVGFY</sequence>
<evidence type="ECO:0008006" key="3">
    <source>
        <dbReference type="Google" id="ProtNLM"/>
    </source>
</evidence>
<dbReference type="EMBL" id="JRHX01000030">
    <property type="protein sequence ID" value="KXZ72124.1"/>
    <property type="molecule type" value="Genomic_DNA"/>
</dbReference>
<accession>A0A150HZ40</accession>
<name>A0A150HZ40_9GAMM</name>
<dbReference type="AlphaFoldDB" id="A0A150HZ40"/>
<evidence type="ECO:0000313" key="1">
    <source>
        <dbReference type="EMBL" id="KXZ72124.1"/>
    </source>
</evidence>
<gene>
    <name evidence="1" type="ORF">AVENLUH13518_00735</name>
</gene>
<dbReference type="Proteomes" id="UP000075544">
    <property type="component" value="Unassembled WGS sequence"/>
</dbReference>